<dbReference type="GO" id="GO:0005737">
    <property type="term" value="C:cytoplasm"/>
    <property type="evidence" value="ECO:0007669"/>
    <property type="project" value="UniProtKB-SubCell"/>
</dbReference>
<evidence type="ECO:0000256" key="8">
    <source>
        <dbReference type="RuleBase" id="RU361210"/>
    </source>
</evidence>
<sequence>MTATPTQPTATIPSQPQPPRASAALSAAIPKLVPRKRDSPSQRRRGGGAPPDSAAATAAALPPPTPSLPAPLDLAGHTFLHPSRRILGQEDHGLFLQSSTCELVQAWVFGLADSVRDRSVTSVKNSEINSTVRTILTIIEEAEQTLLRCPPEDTGSRFGNPVFKTFLDQIGEQLPTWHARLGLDSSSQVDEVSTYLHHSFGNRARIDYGSGHELNFFLWLLCLNRLSLLPPTTFPALGLIVLPAYLHLMRQIQSSYYLEPAGSHGVWGLDDYQFLPFLFGASQLLHHPYITPKSIHSTITLEEFSKEFLYLDQVAFVNSVKNVEGLRWHSPMLDDISASKNWSKIEGGMRKMFVKEILEKLPVMQHFLFGSLIPAVEGMSTEEEFGAEEEQVEGGEVKVFTDEGGQRHVHAAKGWSDCCGIRVPAAVGAEGEERKMGGGRGLRRVPFD</sequence>
<feature type="compositionally biased region" description="Low complexity" evidence="9">
    <location>
        <begin position="1"/>
        <end position="30"/>
    </location>
</feature>
<dbReference type="PANTHER" id="PTHR10012:SF5">
    <property type="entry name" value="SERINE_THREONINE-PROTEIN PHOSPHATASE 2A ACTIVATOR 2"/>
    <property type="match status" value="1"/>
</dbReference>
<evidence type="ECO:0000256" key="4">
    <source>
        <dbReference type="ARBA" id="ARBA00022490"/>
    </source>
</evidence>
<dbReference type="OrthoDB" id="16120at2759"/>
<keyword evidence="11" id="KW-1185">Reference proteome</keyword>
<evidence type="ECO:0000256" key="2">
    <source>
        <dbReference type="ARBA" id="ARBA00004496"/>
    </source>
</evidence>
<accession>A0A9P9E835</accession>
<name>A0A9P9E835_9PLEO</name>
<dbReference type="GO" id="GO:0000159">
    <property type="term" value="C:protein phosphatase type 2A complex"/>
    <property type="evidence" value="ECO:0007669"/>
    <property type="project" value="TreeGrafter"/>
</dbReference>
<dbReference type="GO" id="GO:0003755">
    <property type="term" value="F:peptidyl-prolyl cis-trans isomerase activity"/>
    <property type="evidence" value="ECO:0007669"/>
    <property type="project" value="UniProtKB-KW"/>
</dbReference>
<evidence type="ECO:0000256" key="9">
    <source>
        <dbReference type="SAM" id="MobiDB-lite"/>
    </source>
</evidence>
<comment type="catalytic activity">
    <reaction evidence="1 8">
        <text>[protein]-peptidylproline (omega=180) = [protein]-peptidylproline (omega=0)</text>
        <dbReference type="Rhea" id="RHEA:16237"/>
        <dbReference type="Rhea" id="RHEA-COMP:10747"/>
        <dbReference type="Rhea" id="RHEA-COMP:10748"/>
        <dbReference type="ChEBI" id="CHEBI:83833"/>
        <dbReference type="ChEBI" id="CHEBI:83834"/>
        <dbReference type="EC" id="5.2.1.8"/>
    </reaction>
</comment>
<evidence type="ECO:0000313" key="11">
    <source>
        <dbReference type="Proteomes" id="UP000700596"/>
    </source>
</evidence>
<evidence type="ECO:0000256" key="7">
    <source>
        <dbReference type="ARBA" id="ARBA00025287"/>
    </source>
</evidence>
<dbReference type="InterPro" id="IPR043170">
    <property type="entry name" value="PTPA_C_lid"/>
</dbReference>
<evidence type="ECO:0000256" key="6">
    <source>
        <dbReference type="ARBA" id="ARBA00023235"/>
    </source>
</evidence>
<dbReference type="FunFam" id="1.20.120.1150:FF:000002">
    <property type="entry name" value="Serine/threonine-protein phosphatase 2A activator"/>
    <property type="match status" value="1"/>
</dbReference>
<dbReference type="GO" id="GO:0007052">
    <property type="term" value="P:mitotic spindle organization"/>
    <property type="evidence" value="ECO:0007669"/>
    <property type="project" value="TreeGrafter"/>
</dbReference>
<dbReference type="InterPro" id="IPR037218">
    <property type="entry name" value="PTPA_sf"/>
</dbReference>
<gene>
    <name evidence="10" type="ORF">B0J11DRAFT_600728</name>
</gene>
<organism evidence="10 11">
    <name type="scientific">Dendryphion nanum</name>
    <dbReference type="NCBI Taxonomy" id="256645"/>
    <lineage>
        <taxon>Eukaryota</taxon>
        <taxon>Fungi</taxon>
        <taxon>Dikarya</taxon>
        <taxon>Ascomycota</taxon>
        <taxon>Pezizomycotina</taxon>
        <taxon>Dothideomycetes</taxon>
        <taxon>Pleosporomycetidae</taxon>
        <taxon>Pleosporales</taxon>
        <taxon>Torulaceae</taxon>
        <taxon>Dendryphion</taxon>
    </lineage>
</organism>
<dbReference type="Gene3D" id="1.20.120.1150">
    <property type="match status" value="1"/>
</dbReference>
<protein>
    <recommendedName>
        <fullName evidence="8">Serine/threonine-protein phosphatase 2A activator</fullName>
        <ecNumber evidence="8">5.2.1.8</ecNumber>
    </recommendedName>
    <alternativeName>
        <fullName evidence="8">Phosphotyrosyl phosphatase activator</fullName>
    </alternativeName>
</protein>
<dbReference type="Pfam" id="PF03095">
    <property type="entry name" value="PTPA"/>
    <property type="match status" value="1"/>
</dbReference>
<dbReference type="InterPro" id="IPR004327">
    <property type="entry name" value="Phstyr_phstse_ac"/>
</dbReference>
<dbReference type="EMBL" id="JAGMWT010000003">
    <property type="protein sequence ID" value="KAH7132282.1"/>
    <property type="molecule type" value="Genomic_DNA"/>
</dbReference>
<keyword evidence="5 8" id="KW-0697">Rotamase</keyword>
<keyword evidence="6 8" id="KW-0413">Isomerase</keyword>
<comment type="similarity">
    <text evidence="3 8">Belongs to the PTPA-type PPIase family.</text>
</comment>
<dbReference type="GO" id="GO:0008160">
    <property type="term" value="F:protein tyrosine phosphatase activator activity"/>
    <property type="evidence" value="ECO:0007669"/>
    <property type="project" value="TreeGrafter"/>
</dbReference>
<dbReference type="Proteomes" id="UP000700596">
    <property type="component" value="Unassembled WGS sequence"/>
</dbReference>
<evidence type="ECO:0000313" key="10">
    <source>
        <dbReference type="EMBL" id="KAH7132282.1"/>
    </source>
</evidence>
<keyword evidence="4 8" id="KW-0963">Cytoplasm</keyword>
<dbReference type="AlphaFoldDB" id="A0A9P9E835"/>
<dbReference type="CDD" id="cd04087">
    <property type="entry name" value="PTPA"/>
    <property type="match status" value="1"/>
</dbReference>
<comment type="function">
    <text evidence="7">PPIases accelerate the folding of proteins. It catalyzes the cis-trans isomerization of proline imidic peptide bonds in oligopeptides. Acts as a regulatory subunit for PP2A-like phosphatases modulating their activity or substrate specificity, probably by inducing a conformational change in the catalytic subunit, a direct target of the PPIase. Can reactivate inactive phosphatase PP2A-phosphatase methylesterase complexes (PP2Ai) in presence of ATP and Mg(2+) by dissociating the inactive form from the complex.</text>
</comment>
<feature type="compositionally biased region" description="Low complexity" evidence="9">
    <location>
        <begin position="50"/>
        <end position="60"/>
    </location>
</feature>
<dbReference type="PANTHER" id="PTHR10012">
    <property type="entry name" value="SERINE/THREONINE-PROTEIN PHOSPHATASE 2A REGULATORY SUBUNIT B"/>
    <property type="match status" value="1"/>
</dbReference>
<reference evidence="10" key="1">
    <citation type="journal article" date="2021" name="Nat. Commun.">
        <title>Genetic determinants of endophytism in the Arabidopsis root mycobiome.</title>
        <authorList>
            <person name="Mesny F."/>
            <person name="Miyauchi S."/>
            <person name="Thiergart T."/>
            <person name="Pickel B."/>
            <person name="Atanasova L."/>
            <person name="Karlsson M."/>
            <person name="Huettel B."/>
            <person name="Barry K.W."/>
            <person name="Haridas S."/>
            <person name="Chen C."/>
            <person name="Bauer D."/>
            <person name="Andreopoulos W."/>
            <person name="Pangilinan J."/>
            <person name="LaButti K."/>
            <person name="Riley R."/>
            <person name="Lipzen A."/>
            <person name="Clum A."/>
            <person name="Drula E."/>
            <person name="Henrissat B."/>
            <person name="Kohler A."/>
            <person name="Grigoriev I.V."/>
            <person name="Martin F.M."/>
            <person name="Hacquard S."/>
        </authorList>
    </citation>
    <scope>NUCLEOTIDE SEQUENCE</scope>
    <source>
        <strain evidence="10">MPI-CAGE-CH-0243</strain>
    </source>
</reference>
<dbReference type="SUPFAM" id="SSF140984">
    <property type="entry name" value="PTPA-like"/>
    <property type="match status" value="1"/>
</dbReference>
<evidence type="ECO:0000256" key="3">
    <source>
        <dbReference type="ARBA" id="ARBA00011019"/>
    </source>
</evidence>
<comment type="subcellular location">
    <subcellularLocation>
        <location evidence="2 8">Cytoplasm</location>
    </subcellularLocation>
</comment>
<dbReference type="GO" id="GO:0005634">
    <property type="term" value="C:nucleus"/>
    <property type="evidence" value="ECO:0007669"/>
    <property type="project" value="TreeGrafter"/>
</dbReference>
<proteinExistence type="inferred from homology"/>
<dbReference type="EC" id="5.2.1.8" evidence="8"/>
<evidence type="ECO:0000256" key="1">
    <source>
        <dbReference type="ARBA" id="ARBA00000971"/>
    </source>
</evidence>
<comment type="caution">
    <text evidence="10">The sequence shown here is derived from an EMBL/GenBank/DDBJ whole genome shotgun (WGS) entry which is preliminary data.</text>
</comment>
<evidence type="ECO:0000256" key="5">
    <source>
        <dbReference type="ARBA" id="ARBA00023110"/>
    </source>
</evidence>
<feature type="region of interest" description="Disordered" evidence="9">
    <location>
        <begin position="1"/>
        <end position="74"/>
    </location>
</feature>